<sequence length="83" mass="10023">MVVNALKRLIRPEYRIVCCTECKVYYLQRRSTWRGRWEYLTEDSFGLFAMEFARYSSAAMYAKTAHRFRKSRLRLLVVNKCDV</sequence>
<evidence type="ECO:0000313" key="1">
    <source>
        <dbReference type="EMBL" id="QBZ71391.1"/>
    </source>
</evidence>
<protein>
    <submittedName>
        <fullName evidence="1">Uncharacterized protein</fullName>
    </submittedName>
</protein>
<reference evidence="2" key="1">
    <citation type="submission" date="2019-02" db="EMBL/GenBank/DDBJ databases">
        <authorList>
            <person name="Olsen N.S."/>
            <person name="Kot W."/>
            <person name="Hansen L.H."/>
        </authorList>
    </citation>
    <scope>NUCLEOTIDE SEQUENCE [LARGE SCALE GENOMIC DNA]</scope>
</reference>
<evidence type="ECO:0000313" key="2">
    <source>
        <dbReference type="Proteomes" id="UP000297193"/>
    </source>
</evidence>
<name>A0A4D6DYG0_9CAUD</name>
<proteinExistence type="predicted"/>
<dbReference type="EMBL" id="MK552105">
    <property type="protein sequence ID" value="QBZ71391.1"/>
    <property type="molecule type" value="Genomic_DNA"/>
</dbReference>
<accession>A0A4D6DYG0</accession>
<keyword evidence="2" id="KW-1185">Reference proteome</keyword>
<dbReference type="Proteomes" id="UP000297193">
    <property type="component" value="Segment"/>
</dbReference>
<organism evidence="1 2">
    <name type="scientific">Escherichia phage Jahat_MG145</name>
    <dbReference type="NCBI Taxonomy" id="2562601"/>
    <lineage>
        <taxon>Viruses</taxon>
        <taxon>Duplodnaviria</taxon>
        <taxon>Heunggongvirae</taxon>
        <taxon>Uroviricota</taxon>
        <taxon>Caudoviricetes</taxon>
        <taxon>Drexlerviridae</taxon>
        <taxon>Tempevirinae</taxon>
        <taxon>Jahatvirus</taxon>
        <taxon>Jahatvirus MG145</taxon>
    </lineage>
</organism>